<dbReference type="Proteomes" id="UP001165121">
    <property type="component" value="Unassembled WGS sequence"/>
</dbReference>
<evidence type="ECO:0000313" key="2">
    <source>
        <dbReference type="EMBL" id="GMF44302.1"/>
    </source>
</evidence>
<organism evidence="2 3">
    <name type="scientific">Phytophthora fragariaefolia</name>
    <dbReference type="NCBI Taxonomy" id="1490495"/>
    <lineage>
        <taxon>Eukaryota</taxon>
        <taxon>Sar</taxon>
        <taxon>Stramenopiles</taxon>
        <taxon>Oomycota</taxon>
        <taxon>Peronosporomycetes</taxon>
        <taxon>Peronosporales</taxon>
        <taxon>Peronosporaceae</taxon>
        <taxon>Phytophthora</taxon>
    </lineage>
</organism>
<feature type="compositionally biased region" description="Acidic residues" evidence="1">
    <location>
        <begin position="62"/>
        <end position="74"/>
    </location>
</feature>
<comment type="caution">
    <text evidence="2">The sequence shown here is derived from an EMBL/GenBank/DDBJ whole genome shotgun (WGS) entry which is preliminary data.</text>
</comment>
<accession>A0A9W6XRT3</accession>
<reference evidence="2" key="1">
    <citation type="submission" date="2023-04" db="EMBL/GenBank/DDBJ databases">
        <title>Phytophthora fragariaefolia NBRC 109709.</title>
        <authorList>
            <person name="Ichikawa N."/>
            <person name="Sato H."/>
            <person name="Tonouchi N."/>
        </authorList>
    </citation>
    <scope>NUCLEOTIDE SEQUENCE</scope>
    <source>
        <strain evidence="2">NBRC 109709</strain>
    </source>
</reference>
<feature type="region of interest" description="Disordered" evidence="1">
    <location>
        <begin position="62"/>
        <end position="83"/>
    </location>
</feature>
<sequence length="122" mass="13228">MKANHTEAGLGISRRELAQGISIPQKLEEMCSYYNRMKNLFGEKAKATPSATVELGVVDAGGSDEDDCLDDDSDKAETSGLDQSSIPLARSALLTFAPPPPDTICYISCRLSTAIKRHHNSW</sequence>
<protein>
    <submittedName>
        <fullName evidence="2">Unnamed protein product</fullName>
    </submittedName>
</protein>
<dbReference type="EMBL" id="BSXT01001660">
    <property type="protein sequence ID" value="GMF44302.1"/>
    <property type="molecule type" value="Genomic_DNA"/>
</dbReference>
<evidence type="ECO:0000256" key="1">
    <source>
        <dbReference type="SAM" id="MobiDB-lite"/>
    </source>
</evidence>
<keyword evidence="3" id="KW-1185">Reference proteome</keyword>
<proteinExistence type="predicted"/>
<dbReference type="AlphaFoldDB" id="A0A9W6XRT3"/>
<evidence type="ECO:0000313" key="3">
    <source>
        <dbReference type="Proteomes" id="UP001165121"/>
    </source>
</evidence>
<dbReference type="OrthoDB" id="126000at2759"/>
<gene>
    <name evidence="2" type="ORF">Pfra01_001535900</name>
</gene>
<name>A0A9W6XRT3_9STRA</name>